<dbReference type="Pfam" id="PF06182">
    <property type="entry name" value="ABC2_membrane_6"/>
    <property type="match status" value="1"/>
</dbReference>
<evidence type="ECO:0000313" key="2">
    <source>
        <dbReference type="EMBL" id="HCE17135.1"/>
    </source>
</evidence>
<keyword evidence="1" id="KW-1133">Transmembrane helix</keyword>
<dbReference type="AlphaFoldDB" id="A0A3D1JFY4"/>
<accession>A0A3D1JFY4</accession>
<evidence type="ECO:0000313" key="3">
    <source>
        <dbReference type="Proteomes" id="UP000264141"/>
    </source>
</evidence>
<feature type="transmembrane region" description="Helical" evidence="1">
    <location>
        <begin position="40"/>
        <end position="64"/>
    </location>
</feature>
<protein>
    <submittedName>
        <fullName evidence="2">ABC transporter permease</fullName>
    </submittedName>
</protein>
<keyword evidence="1" id="KW-0472">Membrane</keyword>
<proteinExistence type="predicted"/>
<dbReference type="EMBL" id="DPBP01000020">
    <property type="protein sequence ID" value="HCE17135.1"/>
    <property type="molecule type" value="Genomic_DNA"/>
</dbReference>
<dbReference type="InterPro" id="IPR010390">
    <property type="entry name" value="ABC-2_transporter-like"/>
</dbReference>
<evidence type="ECO:0000256" key="1">
    <source>
        <dbReference type="SAM" id="Phobius"/>
    </source>
</evidence>
<dbReference type="PANTHER" id="PTHR36833:SF2">
    <property type="entry name" value="SLR0610 PROTEIN"/>
    <property type="match status" value="1"/>
</dbReference>
<sequence>MWRWGDRMNELWREIKKHWLIYRLFLKNSLMAQMEYRFNFIGNLAMESGYLLVKLSYVVVVYRSGVSIHGLSPDEILLFIGTFVFLTAVYAGLYMINNFGLRGKIKDGDLDLILTKPVSLQFMATLRQADLTIFSVDALAGAVMVCIAWARLNIPVNLVTVGGYLGFLGISSVVSYCLFLLPQILSFWLMNTSAIAEITDSFWDFNNMPMDIYNRWIQQIGVFILPIFVVTNFPPMFVLKKMPSVYLGWALLLPFLLLGLVRLAWKRGLRNYSSASS</sequence>
<reference evidence="2 3" key="1">
    <citation type="journal article" date="2018" name="Nat. Biotechnol.">
        <title>A standardized bacterial taxonomy based on genome phylogeny substantially revises the tree of life.</title>
        <authorList>
            <person name="Parks D.H."/>
            <person name="Chuvochina M."/>
            <person name="Waite D.W."/>
            <person name="Rinke C."/>
            <person name="Skarshewski A."/>
            <person name="Chaumeil P.A."/>
            <person name="Hugenholtz P."/>
        </authorList>
    </citation>
    <scope>NUCLEOTIDE SEQUENCE [LARGE SCALE GENOMIC DNA]</scope>
    <source>
        <strain evidence="2">UBA8781</strain>
    </source>
</reference>
<feature type="transmembrane region" description="Helical" evidence="1">
    <location>
        <begin position="76"/>
        <end position="96"/>
    </location>
</feature>
<dbReference type="PANTHER" id="PTHR36833">
    <property type="entry name" value="SLR0610 PROTEIN-RELATED"/>
    <property type="match status" value="1"/>
</dbReference>
<gene>
    <name evidence="2" type="ORF">DEQ80_04685</name>
</gene>
<feature type="transmembrane region" description="Helical" evidence="1">
    <location>
        <begin position="158"/>
        <end position="181"/>
    </location>
</feature>
<dbReference type="STRING" id="229919.GCA_001050195_02880"/>
<feature type="transmembrane region" description="Helical" evidence="1">
    <location>
        <begin position="131"/>
        <end position="152"/>
    </location>
</feature>
<dbReference type="Proteomes" id="UP000264141">
    <property type="component" value="Unassembled WGS sequence"/>
</dbReference>
<comment type="caution">
    <text evidence="2">The sequence shown here is derived from an EMBL/GenBank/DDBJ whole genome shotgun (WGS) entry which is preliminary data.</text>
</comment>
<organism evidence="2 3">
    <name type="scientific">Anaerolinea thermolimosa</name>
    <dbReference type="NCBI Taxonomy" id="229919"/>
    <lineage>
        <taxon>Bacteria</taxon>
        <taxon>Bacillati</taxon>
        <taxon>Chloroflexota</taxon>
        <taxon>Anaerolineae</taxon>
        <taxon>Anaerolineales</taxon>
        <taxon>Anaerolineaceae</taxon>
        <taxon>Anaerolinea</taxon>
    </lineage>
</organism>
<name>A0A3D1JFY4_9CHLR</name>
<keyword evidence="1" id="KW-0812">Transmembrane</keyword>
<feature type="transmembrane region" description="Helical" evidence="1">
    <location>
        <begin position="216"/>
        <end position="234"/>
    </location>
</feature>
<feature type="transmembrane region" description="Helical" evidence="1">
    <location>
        <begin position="246"/>
        <end position="265"/>
    </location>
</feature>